<evidence type="ECO:0000313" key="1">
    <source>
        <dbReference type="EMBL" id="AXA33445.1"/>
    </source>
</evidence>
<name>A0A2Z4XYE3_9GAMM</name>
<gene>
    <name evidence="1" type="ORF">CDH04_03010</name>
    <name evidence="2" type="ORF">FZC43_03010</name>
</gene>
<reference evidence="2 4" key="2">
    <citation type="submission" date="2019-08" db="EMBL/GenBank/DDBJ databases">
        <title>Complete genome sequences of Francisella adeliensis (FSC1325 and FSC1326).</title>
        <authorList>
            <person name="Ohrman C."/>
            <person name="Uneklint I."/>
            <person name="Vallesi A."/>
            <person name="Karlsson L."/>
            <person name="Sjodin A."/>
        </authorList>
    </citation>
    <scope>NUCLEOTIDE SEQUENCE [LARGE SCALE GENOMIC DNA]</scope>
    <source>
        <strain evidence="2 4">FSC1325</strain>
    </source>
</reference>
<proteinExistence type="predicted"/>
<dbReference type="RefSeq" id="WP_112869618.1">
    <property type="nucleotide sequence ID" value="NZ_CP021781.1"/>
</dbReference>
<evidence type="ECO:0000313" key="3">
    <source>
        <dbReference type="Proteomes" id="UP000251120"/>
    </source>
</evidence>
<accession>A0A2Z4XYE3</accession>
<dbReference type="Proteomes" id="UP000681131">
    <property type="component" value="Chromosome"/>
</dbReference>
<dbReference type="KEGG" id="fad:CDH04_03010"/>
<dbReference type="Proteomes" id="UP000251120">
    <property type="component" value="Chromosome"/>
</dbReference>
<evidence type="ECO:0000313" key="4">
    <source>
        <dbReference type="Proteomes" id="UP000681131"/>
    </source>
</evidence>
<keyword evidence="4" id="KW-1185">Reference proteome</keyword>
<organism evidence="1 3">
    <name type="scientific">Francisella adeliensis</name>
    <dbReference type="NCBI Taxonomy" id="2007306"/>
    <lineage>
        <taxon>Bacteria</taxon>
        <taxon>Pseudomonadati</taxon>
        <taxon>Pseudomonadota</taxon>
        <taxon>Gammaproteobacteria</taxon>
        <taxon>Thiotrichales</taxon>
        <taxon>Francisellaceae</taxon>
        <taxon>Francisella</taxon>
    </lineage>
</organism>
<evidence type="ECO:0000313" key="2">
    <source>
        <dbReference type="EMBL" id="QIW11673.1"/>
    </source>
</evidence>
<dbReference type="OrthoDB" id="5604130at2"/>
<dbReference type="AlphaFoldDB" id="A0A2Z4XYE3"/>
<protein>
    <submittedName>
        <fullName evidence="1">Uncharacterized protein</fullName>
    </submittedName>
</protein>
<dbReference type="EMBL" id="CP021781">
    <property type="protein sequence ID" value="AXA33445.1"/>
    <property type="molecule type" value="Genomic_DNA"/>
</dbReference>
<dbReference type="EMBL" id="CP043424">
    <property type="protein sequence ID" value="QIW11673.1"/>
    <property type="molecule type" value="Genomic_DNA"/>
</dbReference>
<sequence length="558" mass="61431">MIKISKQKGSALLTALLFSFVLMVVMAALAYNYRASMLTIESLVDDELNLDVDGGYINDLFVSNNINNSISDTIGDFTFSTTVDSISPGFQVEHTNSALYQAEPYLMSHRFTHNFINNGVTEYTKELIFNSLPADTYTSYDNIINPLNVPYVNVDGMTGNFATYKLSSGSSMILDNERGYIGNIIQNGTSLNISAAGTNTVVGIQGGLSEDDYKLSIGWNLKDGLWNLLLATYDTGKVYTSSTTLRNLVDNSAQAQTDLNTWNQVVGLPSGSSIPSGSVILTKWIHDADNEVPKPVILRKQERTDGSDTYDLVIYRTTYNSGVYTVKTPAKVEATDDFDVTKVFMVVPDEAFTLEALNARRPLVFFQDDGVTKVIQFNTHNADGVVNLGNLGGSIFGGDLVQAEPILVRRNELQNYLIYHDDNYYYTHVYRAGSLNTTAIIAQGVSGTIQKLIPKFGALFIVTDTNIYVDDFDYSTFTLVNKISINNSDAQILRDDNGLIYAMPDGLDCIAAGDCDTDDRLYIRDEGSCASYTGGCDKIDELNNIAPYLGLIYKKSEH</sequence>
<reference evidence="1 3" key="1">
    <citation type="submission" date="2017-06" db="EMBL/GenBank/DDBJ databases">
        <title>Complete genome of Francisella adeliensis.</title>
        <authorList>
            <person name="Vallesi A."/>
            <person name="Sjodin A."/>
        </authorList>
    </citation>
    <scope>NUCLEOTIDE SEQUENCE [LARGE SCALE GENOMIC DNA]</scope>
    <source>
        <strain evidence="1 3">FDC440</strain>
    </source>
</reference>